<gene>
    <name evidence="2" type="ORF">F4561_003085</name>
</gene>
<dbReference type="Pfam" id="PF10067">
    <property type="entry name" value="DUF2306"/>
    <property type="match status" value="1"/>
</dbReference>
<proteinExistence type="predicted"/>
<organism evidence="2 3">
    <name type="scientific">Lipingzhangella halophila</name>
    <dbReference type="NCBI Taxonomy" id="1783352"/>
    <lineage>
        <taxon>Bacteria</taxon>
        <taxon>Bacillati</taxon>
        <taxon>Actinomycetota</taxon>
        <taxon>Actinomycetes</taxon>
        <taxon>Streptosporangiales</taxon>
        <taxon>Nocardiopsidaceae</taxon>
        <taxon>Lipingzhangella</taxon>
    </lineage>
</organism>
<sequence>MAAPVSPPSSPPSPAPRRAPAWWRRPWMVPLFLLAAAFLAFSVPPYLTLDPSLAKLEPPPGNALYYPLLVAHVLFGAVAMVTGCLQVWPWLRRQHRRVHRVSGRVYVFGGVLPAGITALYIGVHTPFGPSVLVSNVWMAVLWLGCTALGWRAVRQRRMDDHRTWMVRSFALTMSIIMTRLLAAPALLILYPRMDTMFGGSEEMLMYVSTSINTWLGWTLMLVVAEWFLRRPRSTRQRAGTSQLDR</sequence>
<feature type="transmembrane region" description="Helical" evidence="1">
    <location>
        <begin position="203"/>
        <end position="228"/>
    </location>
</feature>
<evidence type="ECO:0000256" key="1">
    <source>
        <dbReference type="SAM" id="Phobius"/>
    </source>
</evidence>
<feature type="transmembrane region" description="Helical" evidence="1">
    <location>
        <begin position="165"/>
        <end position="191"/>
    </location>
</feature>
<protein>
    <submittedName>
        <fullName evidence="2">Uncharacterized membrane protein YozB (DUF420 family)</fullName>
    </submittedName>
</protein>
<keyword evidence="1" id="KW-0812">Transmembrane</keyword>
<dbReference type="EMBL" id="JACHJT010000001">
    <property type="protein sequence ID" value="MBB4932265.1"/>
    <property type="molecule type" value="Genomic_DNA"/>
</dbReference>
<dbReference type="InterPro" id="IPR018750">
    <property type="entry name" value="DUF2306_membrane"/>
</dbReference>
<comment type="caution">
    <text evidence="2">The sequence shown here is derived from an EMBL/GenBank/DDBJ whole genome shotgun (WGS) entry which is preliminary data.</text>
</comment>
<reference evidence="2 3" key="1">
    <citation type="submission" date="2020-08" db="EMBL/GenBank/DDBJ databases">
        <title>Sequencing the genomes of 1000 actinobacteria strains.</title>
        <authorList>
            <person name="Klenk H.-P."/>
        </authorList>
    </citation>
    <scope>NUCLEOTIDE SEQUENCE [LARGE SCALE GENOMIC DNA]</scope>
    <source>
        <strain evidence="2 3">DSM 102030</strain>
    </source>
</reference>
<evidence type="ECO:0000313" key="2">
    <source>
        <dbReference type="EMBL" id="MBB4932265.1"/>
    </source>
</evidence>
<feature type="transmembrane region" description="Helical" evidence="1">
    <location>
        <begin position="64"/>
        <end position="91"/>
    </location>
</feature>
<feature type="transmembrane region" description="Helical" evidence="1">
    <location>
        <begin position="103"/>
        <end position="123"/>
    </location>
</feature>
<dbReference type="Proteomes" id="UP000523007">
    <property type="component" value="Unassembled WGS sequence"/>
</dbReference>
<feature type="transmembrane region" description="Helical" evidence="1">
    <location>
        <begin position="135"/>
        <end position="153"/>
    </location>
</feature>
<keyword evidence="1" id="KW-0472">Membrane</keyword>
<feature type="transmembrane region" description="Helical" evidence="1">
    <location>
        <begin position="27"/>
        <end position="44"/>
    </location>
</feature>
<keyword evidence="1" id="KW-1133">Transmembrane helix</keyword>
<name>A0A7W7W408_9ACTN</name>
<dbReference type="AlphaFoldDB" id="A0A7W7W408"/>
<accession>A0A7W7W408</accession>
<dbReference type="RefSeq" id="WP_184579585.1">
    <property type="nucleotide sequence ID" value="NZ_JACHJT010000001.1"/>
</dbReference>
<evidence type="ECO:0000313" key="3">
    <source>
        <dbReference type="Proteomes" id="UP000523007"/>
    </source>
</evidence>
<keyword evidence="3" id="KW-1185">Reference proteome</keyword>